<dbReference type="SUPFAM" id="SSF52266">
    <property type="entry name" value="SGNH hydrolase"/>
    <property type="match status" value="1"/>
</dbReference>
<reference evidence="2" key="1">
    <citation type="submission" date="2021-07" db="EMBL/GenBank/DDBJ databases">
        <title>Complete genome sequencing of a Clostridium isolate.</title>
        <authorList>
            <person name="Ueki A."/>
            <person name="Tonouchi A."/>
        </authorList>
    </citation>
    <scope>NUCLEOTIDE SEQUENCE [LARGE SCALE GENOMIC DNA]</scope>
    <source>
        <strain evidence="2">C5S11</strain>
    </source>
</reference>
<keyword evidence="2" id="KW-1185">Reference proteome</keyword>
<protein>
    <recommendedName>
        <fullName evidence="3">DUF1574 domain-containing protein</fullName>
    </recommendedName>
</protein>
<organism evidence="1 2">
    <name type="scientific">Clostridium gelidum</name>
    <dbReference type="NCBI Taxonomy" id="704125"/>
    <lineage>
        <taxon>Bacteria</taxon>
        <taxon>Bacillati</taxon>
        <taxon>Bacillota</taxon>
        <taxon>Clostridia</taxon>
        <taxon>Eubacteriales</taxon>
        <taxon>Clostridiaceae</taxon>
        <taxon>Clostridium</taxon>
    </lineage>
</organism>
<evidence type="ECO:0000313" key="1">
    <source>
        <dbReference type="EMBL" id="BCZ48607.1"/>
    </source>
</evidence>
<evidence type="ECO:0008006" key="3">
    <source>
        <dbReference type="Google" id="ProtNLM"/>
    </source>
</evidence>
<dbReference type="EMBL" id="AP024849">
    <property type="protein sequence ID" value="BCZ48607.1"/>
    <property type="molecule type" value="Genomic_DNA"/>
</dbReference>
<gene>
    <name evidence="1" type="ORF">psyc5s11_46740</name>
</gene>
<dbReference type="InterPro" id="IPR036514">
    <property type="entry name" value="SGNH_hydro_sf"/>
</dbReference>
<accession>A0ABN6J2N2</accession>
<evidence type="ECO:0000313" key="2">
    <source>
        <dbReference type="Proteomes" id="UP000824633"/>
    </source>
</evidence>
<dbReference type="RefSeq" id="WP_224034858.1">
    <property type="nucleotide sequence ID" value="NZ_AP024849.1"/>
</dbReference>
<dbReference type="Proteomes" id="UP000824633">
    <property type="component" value="Chromosome"/>
</dbReference>
<dbReference type="Gene3D" id="3.40.50.1110">
    <property type="entry name" value="SGNH hydrolase"/>
    <property type="match status" value="1"/>
</dbReference>
<name>A0ABN6J2N2_9CLOT</name>
<proteinExistence type="predicted"/>
<sequence length="479" mass="56560">MIDYTIDKHIYNIDLLKELCIAAEKADSENEMFSVINKLSEFIQENPQYSYIQSFDIAENLLIDIINFSNSQEYNLNNFIERYINITNNQLIMADIIDKSYKINVYFVGIDRYELIPNIINKNINFICISLDVENVFKKKKHEFDVLILSEEATSQNHDLTSLFDKIIYYDKYINNTFILVDKLFYNNYDYNYLVNSITKAKNNNTHEIFVGHSYSLNGIDDTKLNENIVNLSLSSQDIYYSIKIAKEIIDYNSTIRKCYIGTGYWTFHFDLSKSKNNEAIGIEKIFYPIFEDSHHYEYVNTKSIINLNEHVDTLSRAIFNIDALYNCLSKLIYDSNKSYFTSSITRQSLSLLGDKNLDLLDAEEKYLLGKVRAEQHNKLIQYQITKEENKALLSEFLIYLKKRNVQPVIVNFPTSKYYNKFLDKRFKEEYYDIIESLNKESKLEFIDLNNNLFNDEDFRDFDHMSDLGAYKINNILKI</sequence>